<keyword evidence="2" id="KW-1185">Reference proteome</keyword>
<gene>
    <name evidence="1" type="ORF">BMW23_0869</name>
</gene>
<organism evidence="1">
    <name type="scientific">Bodo saltans virus</name>
    <dbReference type="NCBI Taxonomy" id="2024608"/>
    <lineage>
        <taxon>Viruses</taxon>
        <taxon>Varidnaviria</taxon>
        <taxon>Bamfordvirae</taxon>
        <taxon>Nucleocytoviricota</taxon>
        <taxon>Megaviricetes</taxon>
        <taxon>Imitervirales</taxon>
        <taxon>Mimiviridae</taxon>
        <taxon>Klosneuvirinae</taxon>
        <taxon>Theiavirus</taxon>
        <taxon>Theiavirus salishense</taxon>
    </lineage>
</organism>
<sequence>MDFDTSLKLENPWDNEESFFYKENNMRNKHIDTMKLLIEPTRIMIKQWIDNDPNPDDEFDCRSNPKIMGMIVSFEGLVRNILKYSDEVTNSINNNNINMLAYVDRCPIVSLMLYDVNGISFNIKHHTGTKLPQNITDNFEVFGVLVGQLMELEDRGCRNLQKYLENYNDSNILSSENIVLLRDFNNRYIEIVKNTHNTQSPKIPSKESCNNYSNAISNTKSQIEEIDSSSNDDE</sequence>
<reference evidence="1" key="1">
    <citation type="journal article" date="2017" name="Elife">
        <title>The kinetoplastid-infecting Bodo saltans virus (BsV), a window into the most abundant giant viruses in the sea.</title>
        <authorList>
            <person name="Deeg C.M."/>
            <person name="Chow C.-E.T."/>
            <person name="Suttle C.A."/>
        </authorList>
    </citation>
    <scope>NUCLEOTIDE SEQUENCE</scope>
    <source>
        <strain evidence="1">NG1</strain>
    </source>
</reference>
<evidence type="ECO:0000313" key="1">
    <source>
        <dbReference type="EMBL" id="ATZ80914.1"/>
    </source>
</evidence>
<protein>
    <submittedName>
        <fullName evidence="1">Uncharacterized protein</fullName>
    </submittedName>
</protein>
<accession>A0A2H4UVL9</accession>
<dbReference type="EMBL" id="MF782455">
    <property type="protein sequence ID" value="ATZ80914.1"/>
    <property type="molecule type" value="Genomic_DNA"/>
</dbReference>
<name>A0A2H4UVL9_9VIRU</name>
<evidence type="ECO:0000313" key="2">
    <source>
        <dbReference type="Proteomes" id="UP000240325"/>
    </source>
</evidence>
<dbReference type="Proteomes" id="UP000240325">
    <property type="component" value="Segment"/>
</dbReference>
<proteinExistence type="predicted"/>